<accession>A0AAU7N1H6</accession>
<dbReference type="KEGG" id="fld:ABNE31_05755"/>
<organism evidence="2">
    <name type="scientific">Flagellimonas sp. MMG031</name>
    <dbReference type="NCBI Taxonomy" id="3158549"/>
    <lineage>
        <taxon>Bacteria</taxon>
        <taxon>Pseudomonadati</taxon>
        <taxon>Bacteroidota</taxon>
        <taxon>Flavobacteriia</taxon>
        <taxon>Flavobacteriales</taxon>
        <taxon>Flavobacteriaceae</taxon>
        <taxon>Flagellimonas</taxon>
    </lineage>
</organism>
<dbReference type="RefSeq" id="WP_349352690.1">
    <property type="nucleotide sequence ID" value="NZ_CP157804.1"/>
</dbReference>
<evidence type="ECO:0000313" key="2">
    <source>
        <dbReference type="EMBL" id="XBQ24420.1"/>
    </source>
</evidence>
<dbReference type="Pfam" id="PF03190">
    <property type="entry name" value="Thioredox_DsbH"/>
    <property type="match status" value="1"/>
</dbReference>
<dbReference type="PROSITE" id="PS51257">
    <property type="entry name" value="PROKAR_LIPOPROTEIN"/>
    <property type="match status" value="1"/>
</dbReference>
<dbReference type="Gene3D" id="3.40.30.10">
    <property type="entry name" value="Glutaredoxin"/>
    <property type="match status" value="1"/>
</dbReference>
<dbReference type="InterPro" id="IPR036249">
    <property type="entry name" value="Thioredoxin-like_sf"/>
</dbReference>
<dbReference type="AlphaFoldDB" id="A0AAU7N1H6"/>
<feature type="domain" description="Spermatogenesis-associated protein 20-like TRX" evidence="1">
    <location>
        <begin position="29"/>
        <end position="104"/>
    </location>
</feature>
<name>A0AAU7N1H6_9FLAO</name>
<gene>
    <name evidence="2" type="ORF">ABNE31_05755</name>
</gene>
<evidence type="ECO:0000259" key="1">
    <source>
        <dbReference type="Pfam" id="PF03190"/>
    </source>
</evidence>
<dbReference type="InterPro" id="IPR004879">
    <property type="entry name" value="Ssp411-like_TRX"/>
</dbReference>
<dbReference type="SUPFAM" id="SSF52833">
    <property type="entry name" value="Thioredoxin-like"/>
    <property type="match status" value="1"/>
</dbReference>
<dbReference type="PANTHER" id="PTHR42899:SF1">
    <property type="entry name" value="SPERMATOGENESIS-ASSOCIATED PROTEIN 20"/>
    <property type="match status" value="1"/>
</dbReference>
<dbReference type="InterPro" id="IPR024705">
    <property type="entry name" value="Ssp411"/>
</dbReference>
<reference evidence="2" key="1">
    <citation type="submission" date="2024-05" db="EMBL/GenBank/DDBJ databases">
        <title>Draft Genome Sequences of Flagellimonas sp. MMG031 and Marinobacter sp. MMG032 Isolated from the dinoflagellate Symbiodinium pilosum.</title>
        <authorList>
            <person name="Shikuma N.J."/>
            <person name="Farrell M.V."/>
        </authorList>
    </citation>
    <scope>NUCLEOTIDE SEQUENCE</scope>
    <source>
        <strain evidence="2">MMG031</strain>
    </source>
</reference>
<protein>
    <submittedName>
        <fullName evidence="2">DUF255 domain-containing protein</fullName>
    </submittedName>
</protein>
<proteinExistence type="predicted"/>
<dbReference type="EMBL" id="CP157804">
    <property type="protein sequence ID" value="XBQ24420.1"/>
    <property type="molecule type" value="Genomic_DNA"/>
</dbReference>
<dbReference type="PANTHER" id="PTHR42899">
    <property type="entry name" value="SPERMATOGENESIS-ASSOCIATED PROTEIN 20"/>
    <property type="match status" value="1"/>
</dbReference>
<sequence length="105" mass="12204">MKKVLFFILIGTVVLSCKPKTEEVSYKHTNALIHETSPYLLQHAHNPVNWEAWHPDVLKRAQKEDKPLLISIGYAACHWCHVMEEECFEDEAVAKVMNENFINKK</sequence>